<protein>
    <submittedName>
        <fullName evidence="1">Uncharacterized protein</fullName>
    </submittedName>
</protein>
<dbReference type="GeneID" id="20812695"/>
<dbReference type="EMBL" id="KI913142">
    <property type="protein sequence ID" value="ETV75133.1"/>
    <property type="molecule type" value="Genomic_DNA"/>
</dbReference>
<dbReference type="VEuPathDB" id="FungiDB:H257_10699"/>
<dbReference type="RefSeq" id="XP_009835637.1">
    <property type="nucleotide sequence ID" value="XM_009837335.1"/>
</dbReference>
<dbReference type="PANTHER" id="PTHR47169">
    <property type="entry name" value="OS01G0541250 PROTEIN"/>
    <property type="match status" value="1"/>
</dbReference>
<reference evidence="1" key="1">
    <citation type="submission" date="2013-12" db="EMBL/GenBank/DDBJ databases">
        <title>The Genome Sequence of Aphanomyces astaci APO3.</title>
        <authorList>
            <consortium name="The Broad Institute Genomics Platform"/>
            <person name="Russ C."/>
            <person name="Tyler B."/>
            <person name="van West P."/>
            <person name="Dieguez-Uribeondo J."/>
            <person name="Young S.K."/>
            <person name="Zeng Q."/>
            <person name="Gargeya S."/>
            <person name="Fitzgerald M."/>
            <person name="Abouelleil A."/>
            <person name="Alvarado L."/>
            <person name="Chapman S.B."/>
            <person name="Gainer-Dewar J."/>
            <person name="Goldberg J."/>
            <person name="Griggs A."/>
            <person name="Gujja S."/>
            <person name="Hansen M."/>
            <person name="Howarth C."/>
            <person name="Imamovic A."/>
            <person name="Ireland A."/>
            <person name="Larimer J."/>
            <person name="McCowan C."/>
            <person name="Murphy C."/>
            <person name="Pearson M."/>
            <person name="Poon T.W."/>
            <person name="Priest M."/>
            <person name="Roberts A."/>
            <person name="Saif S."/>
            <person name="Shea T."/>
            <person name="Sykes S."/>
            <person name="Wortman J."/>
            <person name="Nusbaum C."/>
            <person name="Birren B."/>
        </authorList>
    </citation>
    <scope>NUCLEOTIDE SEQUENCE [LARGE SCALE GENOMIC DNA]</scope>
    <source>
        <strain evidence="1">APO3</strain>
    </source>
</reference>
<organism evidence="1">
    <name type="scientific">Aphanomyces astaci</name>
    <name type="common">Crayfish plague agent</name>
    <dbReference type="NCBI Taxonomy" id="112090"/>
    <lineage>
        <taxon>Eukaryota</taxon>
        <taxon>Sar</taxon>
        <taxon>Stramenopiles</taxon>
        <taxon>Oomycota</taxon>
        <taxon>Saprolegniomycetes</taxon>
        <taxon>Saprolegniales</taxon>
        <taxon>Verrucalvaceae</taxon>
        <taxon>Aphanomyces</taxon>
    </lineage>
</organism>
<accession>W4G875</accession>
<name>W4G875_APHAT</name>
<dbReference type="AlphaFoldDB" id="W4G875"/>
<evidence type="ECO:0000313" key="1">
    <source>
        <dbReference type="EMBL" id="ETV75133.1"/>
    </source>
</evidence>
<dbReference type="OrthoDB" id="74624at2759"/>
<proteinExistence type="predicted"/>
<sequence length="361" mass="40824">MWARLKKYIDEHIYPVVVQMAQARGHHIVYAAPGFSELQPIELIWANVKGTVGRAYTNRHNISRCIQAPRQCILSPGLRDHQGHDRELETKLIALEKALRQAEGAAASIVSDVPIRRFTSKRHIVKVMFLTAVARVRYDARKKAMWNGKIGMWPFVSMVPAQRKSKNRERGTMVTTPLTVTKPIYRQFLVDHVSIKLLWPGRRTCRFTSNKTTHGLMFKLMTPSWLLLVGQTIVTTIDELVSAATGAFNDLDGRVLDKTFMVLQKVLEESLKIGGDNAYKLPHLHKDKLARQGPQNPQLACDPEVMSVIDEMNSRKEFERRVDNLSGVLASCAIEGTINMSNIDNLCAMARDIDLVDNDEE</sequence>
<gene>
    <name evidence="1" type="ORF">H257_10699</name>
</gene>